<dbReference type="GO" id="GO:0016706">
    <property type="term" value="F:2-oxoglutarate-dependent dioxygenase activity"/>
    <property type="evidence" value="ECO:0007669"/>
    <property type="project" value="TreeGrafter"/>
</dbReference>
<gene>
    <name evidence="9" type="ORF">LARI1_G007316</name>
</gene>
<evidence type="ECO:0000256" key="7">
    <source>
        <dbReference type="SAM" id="MobiDB-lite"/>
    </source>
</evidence>
<sequence>MPPSEALLRAPLTYSHTLDKYESFDVTGPIGREFPKLQLSELLKDDAKIKDLAILASQRGALFFRGQDISNDQMKDLGSKLGELTNKPPDSKLHRHALSSKDNAKNHDENGKTDEEVFFVSSVREKENHSNRFNAPLPKLASYLWHSDISFEHIPADYGVLKMAEMRTTLVETRSLPARTRCTTKLCDGLTATHFQVSELYSRSSPPSTTTDSLFLQPVFSRVLQQSKDPLITENRGHPENTGLEFSATQYG</sequence>
<dbReference type="Proteomes" id="UP000469559">
    <property type="component" value="Unassembled WGS sequence"/>
</dbReference>
<evidence type="ECO:0000313" key="10">
    <source>
        <dbReference type="Proteomes" id="UP000469559"/>
    </source>
</evidence>
<comment type="cofactor">
    <cofactor evidence="1">
        <name>Fe(2+)</name>
        <dbReference type="ChEBI" id="CHEBI:29033"/>
    </cofactor>
</comment>
<dbReference type="PANTHER" id="PTHR30468">
    <property type="entry name" value="ALPHA-KETOGLUTARATE-DEPENDENT SULFONATE DIOXYGENASE"/>
    <property type="match status" value="1"/>
</dbReference>
<dbReference type="GO" id="GO:0005737">
    <property type="term" value="C:cytoplasm"/>
    <property type="evidence" value="ECO:0007669"/>
    <property type="project" value="TreeGrafter"/>
</dbReference>
<keyword evidence="10" id="KW-1185">Reference proteome</keyword>
<evidence type="ECO:0000256" key="2">
    <source>
        <dbReference type="ARBA" id="ARBA00005896"/>
    </source>
</evidence>
<dbReference type="InterPro" id="IPR042098">
    <property type="entry name" value="TauD-like_sf"/>
</dbReference>
<evidence type="ECO:0000256" key="5">
    <source>
        <dbReference type="ARBA" id="ARBA00023002"/>
    </source>
</evidence>
<name>A0A8T9B191_9HELO</name>
<feature type="region of interest" description="Disordered" evidence="7">
    <location>
        <begin position="79"/>
        <end position="113"/>
    </location>
</feature>
<dbReference type="InterPro" id="IPR051323">
    <property type="entry name" value="AtsK-like"/>
</dbReference>
<comment type="caution">
    <text evidence="9">The sequence shown here is derived from an EMBL/GenBank/DDBJ whole genome shotgun (WGS) entry which is preliminary data.</text>
</comment>
<dbReference type="OrthoDB" id="10257314at2759"/>
<evidence type="ECO:0000259" key="8">
    <source>
        <dbReference type="Pfam" id="PF02668"/>
    </source>
</evidence>
<dbReference type="PANTHER" id="PTHR30468:SF10">
    <property type="entry name" value="TAUD_TFDA-LIKE DOMAIN-CONTAINING PROTEIN"/>
    <property type="match status" value="1"/>
</dbReference>
<evidence type="ECO:0000256" key="4">
    <source>
        <dbReference type="ARBA" id="ARBA00022964"/>
    </source>
</evidence>
<dbReference type="Pfam" id="PF02668">
    <property type="entry name" value="TauD"/>
    <property type="match status" value="1"/>
</dbReference>
<dbReference type="InterPro" id="IPR003819">
    <property type="entry name" value="TauD/TfdA-like"/>
</dbReference>
<feature type="domain" description="TauD/TfdA-like" evidence="8">
    <location>
        <begin position="24"/>
        <end position="166"/>
    </location>
</feature>
<comment type="similarity">
    <text evidence="2">Belongs to the TfdA dioxygenase family.</text>
</comment>
<dbReference type="Gene3D" id="3.60.130.10">
    <property type="entry name" value="Clavaminate synthase-like"/>
    <property type="match status" value="1"/>
</dbReference>
<feature type="compositionally biased region" description="Basic and acidic residues" evidence="7">
    <location>
        <begin position="102"/>
        <end position="113"/>
    </location>
</feature>
<dbReference type="AlphaFoldDB" id="A0A8T9B191"/>
<dbReference type="GO" id="GO:0046872">
    <property type="term" value="F:metal ion binding"/>
    <property type="evidence" value="ECO:0007669"/>
    <property type="project" value="UniProtKB-KW"/>
</dbReference>
<evidence type="ECO:0000256" key="3">
    <source>
        <dbReference type="ARBA" id="ARBA00022723"/>
    </source>
</evidence>
<dbReference type="SUPFAM" id="SSF51197">
    <property type="entry name" value="Clavaminate synthase-like"/>
    <property type="match status" value="1"/>
</dbReference>
<feature type="region of interest" description="Disordered" evidence="7">
    <location>
        <begin position="228"/>
        <end position="252"/>
    </location>
</feature>
<evidence type="ECO:0000313" key="9">
    <source>
        <dbReference type="EMBL" id="TVY13754.1"/>
    </source>
</evidence>
<keyword evidence="6" id="KW-0408">Iron</keyword>
<evidence type="ECO:0000256" key="6">
    <source>
        <dbReference type="ARBA" id="ARBA00023004"/>
    </source>
</evidence>
<keyword evidence="5" id="KW-0560">Oxidoreductase</keyword>
<keyword evidence="4" id="KW-0223">Dioxygenase</keyword>
<proteinExistence type="inferred from homology"/>
<accession>A0A8T9B191</accession>
<keyword evidence="3" id="KW-0479">Metal-binding</keyword>
<organism evidence="9 10">
    <name type="scientific">Lachnellula arida</name>
    <dbReference type="NCBI Taxonomy" id="1316785"/>
    <lineage>
        <taxon>Eukaryota</taxon>
        <taxon>Fungi</taxon>
        <taxon>Dikarya</taxon>
        <taxon>Ascomycota</taxon>
        <taxon>Pezizomycotina</taxon>
        <taxon>Leotiomycetes</taxon>
        <taxon>Helotiales</taxon>
        <taxon>Lachnaceae</taxon>
        <taxon>Lachnellula</taxon>
    </lineage>
</organism>
<evidence type="ECO:0000256" key="1">
    <source>
        <dbReference type="ARBA" id="ARBA00001954"/>
    </source>
</evidence>
<protein>
    <recommendedName>
        <fullName evidence="8">TauD/TfdA-like domain-containing protein</fullName>
    </recommendedName>
</protein>
<dbReference type="EMBL" id="QGMF01000863">
    <property type="protein sequence ID" value="TVY13754.1"/>
    <property type="molecule type" value="Genomic_DNA"/>
</dbReference>
<reference evidence="9 10" key="1">
    <citation type="submission" date="2018-05" db="EMBL/GenBank/DDBJ databases">
        <title>Whole genome sequencing for identification of molecular markers to develop diagnostic detection tools for the regulated plant pathogen Lachnellula willkommii.</title>
        <authorList>
            <person name="Giroux E."/>
            <person name="Bilodeau G."/>
        </authorList>
    </citation>
    <scope>NUCLEOTIDE SEQUENCE [LARGE SCALE GENOMIC DNA]</scope>
    <source>
        <strain evidence="9 10">CBS 203.66</strain>
    </source>
</reference>